<evidence type="ECO:0000259" key="2">
    <source>
        <dbReference type="Pfam" id="PF03807"/>
    </source>
</evidence>
<evidence type="ECO:0000313" key="3">
    <source>
        <dbReference type="EMBL" id="HGT47419.1"/>
    </source>
</evidence>
<dbReference type="EMBL" id="DSVI01000006">
    <property type="protein sequence ID" value="HGT47419.1"/>
    <property type="molecule type" value="Genomic_DNA"/>
</dbReference>
<dbReference type="AlphaFoldDB" id="A0A832DEY8"/>
<gene>
    <name evidence="3" type="ORF">ENS56_05260</name>
</gene>
<evidence type="ECO:0000256" key="1">
    <source>
        <dbReference type="ARBA" id="ARBA00023002"/>
    </source>
</evidence>
<comment type="caution">
    <text evidence="3">The sequence shown here is derived from an EMBL/GenBank/DDBJ whole genome shotgun (WGS) entry which is preliminary data.</text>
</comment>
<dbReference type="InterPro" id="IPR036291">
    <property type="entry name" value="NAD(P)-bd_dom_sf"/>
</dbReference>
<keyword evidence="1" id="KW-0560">Oxidoreductase</keyword>
<proteinExistence type="predicted"/>
<reference evidence="3" key="1">
    <citation type="journal article" date="2020" name="mSystems">
        <title>Genome- and Community-Level Interaction Insights into Carbon Utilization and Element Cycling Functions of Hydrothermarchaeota in Hydrothermal Sediment.</title>
        <authorList>
            <person name="Zhou Z."/>
            <person name="Liu Y."/>
            <person name="Xu W."/>
            <person name="Pan J."/>
            <person name="Luo Z.H."/>
            <person name="Li M."/>
        </authorList>
    </citation>
    <scope>NUCLEOTIDE SEQUENCE [LARGE SCALE GENOMIC DNA]</scope>
    <source>
        <strain evidence="3">SpSt-500</strain>
    </source>
</reference>
<dbReference type="InterPro" id="IPR028939">
    <property type="entry name" value="P5C_Rdtase_cat_N"/>
</dbReference>
<dbReference type="GO" id="GO:0008823">
    <property type="term" value="F:cupric reductase (NADH) activity"/>
    <property type="evidence" value="ECO:0007669"/>
    <property type="project" value="TreeGrafter"/>
</dbReference>
<protein>
    <submittedName>
        <fullName evidence="3">NADPH-dependent F420 reductase</fullName>
    </submittedName>
</protein>
<dbReference type="Gene3D" id="3.40.50.720">
    <property type="entry name" value="NAD(P)-binding Rossmann-like Domain"/>
    <property type="match status" value="1"/>
</dbReference>
<name>A0A832DEY8_9BACT</name>
<feature type="domain" description="Pyrroline-5-carboxylate reductase catalytic N-terminal" evidence="2">
    <location>
        <begin position="2"/>
        <end position="92"/>
    </location>
</feature>
<dbReference type="PANTHER" id="PTHR14239">
    <property type="entry name" value="DUDULIN-RELATED"/>
    <property type="match status" value="1"/>
</dbReference>
<dbReference type="GO" id="GO:0005886">
    <property type="term" value="C:plasma membrane"/>
    <property type="evidence" value="ECO:0007669"/>
    <property type="project" value="TreeGrafter"/>
</dbReference>
<dbReference type="InterPro" id="IPR051267">
    <property type="entry name" value="STEAP_metalloreductase"/>
</dbReference>
<organism evidence="3">
    <name type="scientific">Ignavibacterium album</name>
    <dbReference type="NCBI Taxonomy" id="591197"/>
    <lineage>
        <taxon>Bacteria</taxon>
        <taxon>Pseudomonadati</taxon>
        <taxon>Ignavibacteriota</taxon>
        <taxon>Ignavibacteria</taxon>
        <taxon>Ignavibacteriales</taxon>
        <taxon>Ignavibacteriaceae</taxon>
        <taxon>Ignavibacterium</taxon>
    </lineage>
</organism>
<sequence>MKIAIIGAGNVGGALAKGWAKVGHTILLGLRNLNSSDAKALEKFSSNILSHTIEEAIKNSEVVLFSTPPEAAVAIAKQNPTLKNKIVIDATNAVFKKPEPYKTAFEGIKKETGCEDVVKCFNSTGFENMENPKYGDAAIDMFAAGSSAKAKQIAKILSLDAGFAECYDFGGDDKVELLEQFALSWINLAIMQKQGRNIAFKVLKR</sequence>
<dbReference type="SUPFAM" id="SSF51735">
    <property type="entry name" value="NAD(P)-binding Rossmann-fold domains"/>
    <property type="match status" value="1"/>
</dbReference>
<accession>A0A832DEY8</accession>
<dbReference type="GO" id="GO:0015677">
    <property type="term" value="P:copper ion import"/>
    <property type="evidence" value="ECO:0007669"/>
    <property type="project" value="TreeGrafter"/>
</dbReference>
<dbReference type="Pfam" id="PF03807">
    <property type="entry name" value="F420_oxidored"/>
    <property type="match status" value="1"/>
</dbReference>
<dbReference type="PANTHER" id="PTHR14239:SF0">
    <property type="entry name" value="F420-DEPENDENT NADP REDUCTASE"/>
    <property type="match status" value="1"/>
</dbReference>
<dbReference type="GO" id="GO:0052851">
    <property type="term" value="F:ferric-chelate reductase (NADPH) activity"/>
    <property type="evidence" value="ECO:0007669"/>
    <property type="project" value="TreeGrafter"/>
</dbReference>